<comment type="caution">
    <text evidence="3">The sequence shown here is derived from an EMBL/GenBank/DDBJ whole genome shotgun (WGS) entry which is preliminary data.</text>
</comment>
<accession>A0ABT6A2D7</accession>
<sequence>MDTTQLHGLIGMVAVLGILALLVLPSALGIAHDRRVDRRIREAQEALGGARPAAGPRRRDQKSSSRSTVPSTATWYAEGRRSKKFVSS</sequence>
<evidence type="ECO:0000256" key="2">
    <source>
        <dbReference type="SAM" id="Phobius"/>
    </source>
</evidence>
<evidence type="ECO:0008006" key="5">
    <source>
        <dbReference type="Google" id="ProtNLM"/>
    </source>
</evidence>
<name>A0ABT6A2D7_9ACTN</name>
<keyword evidence="4" id="KW-1185">Reference proteome</keyword>
<proteinExistence type="predicted"/>
<dbReference type="Proteomes" id="UP001221150">
    <property type="component" value="Unassembled WGS sequence"/>
</dbReference>
<gene>
    <name evidence="3" type="ORF">P3H78_04875</name>
</gene>
<keyword evidence="2" id="KW-0812">Transmembrane</keyword>
<dbReference type="EMBL" id="JARJBB010000002">
    <property type="protein sequence ID" value="MDF3297965.1"/>
    <property type="molecule type" value="Genomic_DNA"/>
</dbReference>
<protein>
    <recommendedName>
        <fullName evidence="5">Secreted protein</fullName>
    </recommendedName>
</protein>
<evidence type="ECO:0000313" key="4">
    <source>
        <dbReference type="Proteomes" id="UP001221150"/>
    </source>
</evidence>
<keyword evidence="2" id="KW-0472">Membrane</keyword>
<dbReference type="RefSeq" id="WP_276107510.1">
    <property type="nucleotide sequence ID" value="NZ_JARJBB010000002.1"/>
</dbReference>
<evidence type="ECO:0000313" key="3">
    <source>
        <dbReference type="EMBL" id="MDF3297965.1"/>
    </source>
</evidence>
<evidence type="ECO:0000256" key="1">
    <source>
        <dbReference type="SAM" id="MobiDB-lite"/>
    </source>
</evidence>
<feature type="transmembrane region" description="Helical" evidence="2">
    <location>
        <begin position="6"/>
        <end position="31"/>
    </location>
</feature>
<feature type="region of interest" description="Disordered" evidence="1">
    <location>
        <begin position="42"/>
        <end position="74"/>
    </location>
</feature>
<reference evidence="3 4" key="1">
    <citation type="submission" date="2023-03" db="EMBL/GenBank/DDBJ databases">
        <title>Draft genome sequence of Streptomyces sp. K1PA1 isolated from peat swamp forest in Thailand.</title>
        <authorList>
            <person name="Klaysubun C."/>
            <person name="Duangmal K."/>
        </authorList>
    </citation>
    <scope>NUCLEOTIDE SEQUENCE [LARGE SCALE GENOMIC DNA]</scope>
    <source>
        <strain evidence="3 4">K1PA1</strain>
    </source>
</reference>
<feature type="compositionally biased region" description="Polar residues" evidence="1">
    <location>
        <begin position="64"/>
        <end position="74"/>
    </location>
</feature>
<keyword evidence="2" id="KW-1133">Transmembrane helix</keyword>
<organism evidence="3 4">
    <name type="scientific">Streptomyces tropicalis</name>
    <dbReference type="NCBI Taxonomy" id="3034234"/>
    <lineage>
        <taxon>Bacteria</taxon>
        <taxon>Bacillati</taxon>
        <taxon>Actinomycetota</taxon>
        <taxon>Actinomycetes</taxon>
        <taxon>Kitasatosporales</taxon>
        <taxon>Streptomycetaceae</taxon>
        <taxon>Streptomyces</taxon>
    </lineage>
</organism>